<evidence type="ECO:0000256" key="18">
    <source>
        <dbReference type="ARBA" id="ARBA00049504"/>
    </source>
</evidence>
<dbReference type="RefSeq" id="WP_065541485.1">
    <property type="nucleotide sequence ID" value="NZ_CP015405.2"/>
</dbReference>
<comment type="pathway">
    <text evidence="3 19">Cofactor biosynthesis; adenosylcobalamin biosynthesis; adenosylcobalamin from cob(II)yrinate a,c-diamide: step 7/7.</text>
</comment>
<feature type="transmembrane region" description="Helical" evidence="19">
    <location>
        <begin position="140"/>
        <end position="161"/>
    </location>
</feature>
<evidence type="ECO:0000256" key="13">
    <source>
        <dbReference type="ARBA" id="ARBA00023136"/>
    </source>
</evidence>
<organism evidence="20 21">
    <name type="scientific">Blautia pseudococcoides</name>
    <dbReference type="NCBI Taxonomy" id="1796616"/>
    <lineage>
        <taxon>Bacteria</taxon>
        <taxon>Bacillati</taxon>
        <taxon>Bacillota</taxon>
        <taxon>Clostridia</taxon>
        <taxon>Lachnospirales</taxon>
        <taxon>Lachnospiraceae</taxon>
        <taxon>Blautia</taxon>
    </lineage>
</organism>
<dbReference type="GO" id="GO:0005886">
    <property type="term" value="C:plasma membrane"/>
    <property type="evidence" value="ECO:0007669"/>
    <property type="project" value="UniProtKB-SubCell"/>
</dbReference>
<dbReference type="GO" id="GO:0009236">
    <property type="term" value="P:cobalamin biosynthetic process"/>
    <property type="evidence" value="ECO:0007669"/>
    <property type="project" value="UniProtKB-UniRule"/>
</dbReference>
<dbReference type="AlphaFoldDB" id="A0A1C7I6F2"/>
<dbReference type="KEGG" id="byl:A4V09_05570"/>
<dbReference type="PANTHER" id="PTHR34148">
    <property type="entry name" value="ADENOSYLCOBINAMIDE-GDP RIBAZOLETRANSFERASE"/>
    <property type="match status" value="1"/>
</dbReference>
<evidence type="ECO:0000313" key="21">
    <source>
        <dbReference type="Proteomes" id="UP000092574"/>
    </source>
</evidence>
<sequence length="262" mass="28430">MRQSKAGQFWNSFKIAFSMYSKIPMPQSEWTKENMRYVMCFFPLIGVVIGGLSWLWGAYAPKVLDSRVFITIVLLLIPVAISGGIHLDGLLDTSDALNSYQPREKKLEILKDSNAGAFAIIVGICYFLLYFGVYSELTSAGLPVVCLGFVLSRGMGAFSIASFPMAKNTGLAAAFSDGAQKHAVRVVSVLFSLAAAVLMVLHQPVIGGSAVLGAALEYLYYYRMSMKQFGGITGDLAGFHMQICELAIALFAVAGEVIVRHL</sequence>
<evidence type="ECO:0000313" key="20">
    <source>
        <dbReference type="EMBL" id="ANU75277.1"/>
    </source>
</evidence>
<proteinExistence type="inferred from homology"/>
<dbReference type="NCBIfam" id="TIGR00317">
    <property type="entry name" value="cobS"/>
    <property type="match status" value="1"/>
</dbReference>
<comment type="cofactor">
    <cofactor evidence="1 19">
        <name>Mg(2+)</name>
        <dbReference type="ChEBI" id="CHEBI:18420"/>
    </cofactor>
</comment>
<reference evidence="20" key="1">
    <citation type="submission" date="2017-04" db="EMBL/GenBank/DDBJ databases">
        <title>Complete Genome Sequences of Twelve Strains of a Stable Defined Moderately Diverse Mouse Microbiota 2 (sDMDMm2).</title>
        <authorList>
            <person name="Uchimura Y."/>
            <person name="Wyss M."/>
            <person name="Brugiroux S."/>
            <person name="Limenitakis J.P."/>
            <person name="Stecher B."/>
            <person name="McCoy K.D."/>
            <person name="Macpherson A.J."/>
        </authorList>
    </citation>
    <scope>NUCLEOTIDE SEQUENCE</scope>
    <source>
        <strain evidence="20">YL58</strain>
    </source>
</reference>
<evidence type="ECO:0000256" key="8">
    <source>
        <dbReference type="ARBA" id="ARBA00022573"/>
    </source>
</evidence>
<gene>
    <name evidence="19" type="primary">cobS</name>
    <name evidence="20" type="ORF">A4V09_05570</name>
</gene>
<dbReference type="HAMAP" id="MF_00719">
    <property type="entry name" value="CobS"/>
    <property type="match status" value="1"/>
</dbReference>
<evidence type="ECO:0000256" key="17">
    <source>
        <dbReference type="ARBA" id="ARBA00048623"/>
    </source>
</evidence>
<feature type="transmembrane region" description="Helical" evidence="19">
    <location>
        <begin position="68"/>
        <end position="91"/>
    </location>
</feature>
<accession>A0A1C7I6F2</accession>
<keyword evidence="12 19" id="KW-1133">Transmembrane helix</keyword>
<evidence type="ECO:0000256" key="5">
    <source>
        <dbReference type="ARBA" id="ARBA00013200"/>
    </source>
</evidence>
<feature type="transmembrane region" description="Helical" evidence="19">
    <location>
        <begin position="112"/>
        <end position="134"/>
    </location>
</feature>
<dbReference type="GO" id="GO:0008818">
    <property type="term" value="F:cobalamin 5'-phosphate synthase activity"/>
    <property type="evidence" value="ECO:0007669"/>
    <property type="project" value="UniProtKB-UniRule"/>
</dbReference>
<evidence type="ECO:0000256" key="3">
    <source>
        <dbReference type="ARBA" id="ARBA00004663"/>
    </source>
</evidence>
<evidence type="ECO:0000256" key="10">
    <source>
        <dbReference type="ARBA" id="ARBA00022692"/>
    </source>
</evidence>
<comment type="subcellular location">
    <subcellularLocation>
        <location evidence="2 19">Cell membrane</location>
        <topology evidence="2 19">Multi-pass membrane protein</topology>
    </subcellularLocation>
</comment>
<keyword evidence="9 19" id="KW-0808">Transferase</keyword>
<evidence type="ECO:0000256" key="1">
    <source>
        <dbReference type="ARBA" id="ARBA00001946"/>
    </source>
</evidence>
<evidence type="ECO:0000256" key="2">
    <source>
        <dbReference type="ARBA" id="ARBA00004651"/>
    </source>
</evidence>
<keyword evidence="7 19" id="KW-1003">Cell membrane</keyword>
<evidence type="ECO:0000256" key="12">
    <source>
        <dbReference type="ARBA" id="ARBA00022989"/>
    </source>
</evidence>
<dbReference type="UniPathway" id="UPA00148">
    <property type="reaction ID" value="UER00238"/>
</dbReference>
<dbReference type="OrthoDB" id="9794626at2"/>
<evidence type="ECO:0000256" key="9">
    <source>
        <dbReference type="ARBA" id="ARBA00022679"/>
    </source>
</evidence>
<comment type="similarity">
    <text evidence="4 19">Belongs to the CobS family.</text>
</comment>
<evidence type="ECO:0000256" key="4">
    <source>
        <dbReference type="ARBA" id="ARBA00010561"/>
    </source>
</evidence>
<evidence type="ECO:0000256" key="6">
    <source>
        <dbReference type="ARBA" id="ARBA00015850"/>
    </source>
</evidence>
<evidence type="ECO:0000256" key="11">
    <source>
        <dbReference type="ARBA" id="ARBA00022842"/>
    </source>
</evidence>
<keyword evidence="8 19" id="KW-0169">Cobalamin biosynthesis</keyword>
<feature type="transmembrane region" description="Helical" evidence="19">
    <location>
        <begin position="37"/>
        <end position="56"/>
    </location>
</feature>
<comment type="function">
    <text evidence="14 19">Joins adenosylcobinamide-GDP and alpha-ribazole to generate adenosylcobalamin (Ado-cobalamin). Also synthesizes adenosylcobalamin 5'-phosphate from adenosylcobinamide-GDP and alpha-ribazole 5'-phosphate.</text>
</comment>
<name>A0A1C7I6F2_9FIRM</name>
<evidence type="ECO:0000256" key="15">
    <source>
        <dbReference type="ARBA" id="ARBA00032605"/>
    </source>
</evidence>
<keyword evidence="11 19" id="KW-0460">Magnesium</keyword>
<dbReference type="STRING" id="1796616.A4V09_05570"/>
<dbReference type="EMBL" id="CP015405">
    <property type="protein sequence ID" value="ANU75277.1"/>
    <property type="molecule type" value="Genomic_DNA"/>
</dbReference>
<dbReference type="InterPro" id="IPR003805">
    <property type="entry name" value="CobS"/>
</dbReference>
<evidence type="ECO:0000256" key="14">
    <source>
        <dbReference type="ARBA" id="ARBA00025228"/>
    </source>
</evidence>
<dbReference type="GO" id="GO:0051073">
    <property type="term" value="F:adenosylcobinamide-GDP ribazoletransferase activity"/>
    <property type="evidence" value="ECO:0007669"/>
    <property type="project" value="UniProtKB-UniRule"/>
</dbReference>
<evidence type="ECO:0000256" key="16">
    <source>
        <dbReference type="ARBA" id="ARBA00032853"/>
    </source>
</evidence>
<protein>
    <recommendedName>
        <fullName evidence="6 19">Adenosylcobinamide-GDP ribazoletransferase</fullName>
        <ecNumber evidence="5 19">2.7.8.26</ecNumber>
    </recommendedName>
    <alternativeName>
        <fullName evidence="16 19">Cobalamin synthase</fullName>
    </alternativeName>
    <alternativeName>
        <fullName evidence="15 19">Cobalamin-5'-phosphate synthase</fullName>
    </alternativeName>
</protein>
<keyword evidence="13 19" id="KW-0472">Membrane</keyword>
<dbReference type="Proteomes" id="UP000092574">
    <property type="component" value="Chromosome"/>
</dbReference>
<dbReference type="Pfam" id="PF02654">
    <property type="entry name" value="CobS"/>
    <property type="match status" value="1"/>
</dbReference>
<keyword evidence="10 19" id="KW-0812">Transmembrane</keyword>
<evidence type="ECO:0000256" key="7">
    <source>
        <dbReference type="ARBA" id="ARBA00022475"/>
    </source>
</evidence>
<feature type="transmembrane region" description="Helical" evidence="19">
    <location>
        <begin position="182"/>
        <end position="199"/>
    </location>
</feature>
<comment type="catalytic activity">
    <reaction evidence="18 19">
        <text>alpha-ribazole 5'-phosphate + adenosylcob(III)inamide-GDP = adenosylcob(III)alamin 5'-phosphate + GMP + H(+)</text>
        <dbReference type="Rhea" id="RHEA:23560"/>
        <dbReference type="ChEBI" id="CHEBI:15378"/>
        <dbReference type="ChEBI" id="CHEBI:57918"/>
        <dbReference type="ChEBI" id="CHEBI:58115"/>
        <dbReference type="ChEBI" id="CHEBI:60487"/>
        <dbReference type="ChEBI" id="CHEBI:60493"/>
        <dbReference type="EC" id="2.7.8.26"/>
    </reaction>
</comment>
<keyword evidence="21" id="KW-1185">Reference proteome</keyword>
<evidence type="ECO:0000256" key="19">
    <source>
        <dbReference type="HAMAP-Rule" id="MF_00719"/>
    </source>
</evidence>
<dbReference type="PANTHER" id="PTHR34148:SF1">
    <property type="entry name" value="ADENOSYLCOBINAMIDE-GDP RIBAZOLETRANSFERASE"/>
    <property type="match status" value="1"/>
</dbReference>
<comment type="catalytic activity">
    <reaction evidence="17 19">
        <text>alpha-ribazole + adenosylcob(III)inamide-GDP = adenosylcob(III)alamin + GMP + H(+)</text>
        <dbReference type="Rhea" id="RHEA:16049"/>
        <dbReference type="ChEBI" id="CHEBI:10329"/>
        <dbReference type="ChEBI" id="CHEBI:15378"/>
        <dbReference type="ChEBI" id="CHEBI:18408"/>
        <dbReference type="ChEBI" id="CHEBI:58115"/>
        <dbReference type="ChEBI" id="CHEBI:60487"/>
        <dbReference type="EC" id="2.7.8.26"/>
    </reaction>
</comment>
<dbReference type="EC" id="2.7.8.26" evidence="5 19"/>